<dbReference type="RefSeq" id="XP_015068668.1">
    <property type="nucleotide sequence ID" value="XM_015213182.1"/>
</dbReference>
<dbReference type="CDD" id="cd06222">
    <property type="entry name" value="RNase_H_like"/>
    <property type="match status" value="1"/>
</dbReference>
<keyword evidence="2" id="KW-1185">Reference proteome</keyword>
<dbReference type="Pfam" id="PF13456">
    <property type="entry name" value="RVT_3"/>
    <property type="match status" value="1"/>
</dbReference>
<dbReference type="InterPro" id="IPR036397">
    <property type="entry name" value="RNaseH_sf"/>
</dbReference>
<sequence>MEAKPLMEPGSVFPQDSRPPTWCGIIQLASCIHVTKVQNIAWTRTPRSAIDNPGKIGARGILIDHEVNLILVFTLPLGSGTNNQEELGATIFGISWALEQGYRKIILEMDSMLAINWILQKLNLSGAFAIN</sequence>
<dbReference type="InterPro" id="IPR053151">
    <property type="entry name" value="RNase_H-like"/>
</dbReference>
<gene>
    <name evidence="3" type="primary">LOC107013221</name>
</gene>
<dbReference type="Gene3D" id="3.30.420.10">
    <property type="entry name" value="Ribonuclease H-like superfamily/Ribonuclease H"/>
    <property type="match status" value="1"/>
</dbReference>
<feature type="domain" description="RNase H type-1" evidence="1">
    <location>
        <begin position="54"/>
        <end position="121"/>
    </location>
</feature>
<dbReference type="Proteomes" id="UP000694930">
    <property type="component" value="Chromosome 3"/>
</dbReference>
<name>A0ABM1GBH7_SOLPN</name>
<evidence type="ECO:0000313" key="3">
    <source>
        <dbReference type="RefSeq" id="XP_015068668.1"/>
    </source>
</evidence>
<dbReference type="InterPro" id="IPR012337">
    <property type="entry name" value="RNaseH-like_sf"/>
</dbReference>
<evidence type="ECO:0000259" key="1">
    <source>
        <dbReference type="Pfam" id="PF13456"/>
    </source>
</evidence>
<accession>A0ABM1GBH7</accession>
<dbReference type="InterPro" id="IPR002156">
    <property type="entry name" value="RNaseH_domain"/>
</dbReference>
<protein>
    <submittedName>
        <fullName evidence="3">Uncharacterized protein LOC107013221</fullName>
    </submittedName>
</protein>
<dbReference type="InterPro" id="IPR044730">
    <property type="entry name" value="RNase_H-like_dom_plant"/>
</dbReference>
<reference evidence="2" key="1">
    <citation type="journal article" date="2014" name="Nat. Genet.">
        <title>The genome of the stress-tolerant wild tomato species Solanum pennellii.</title>
        <authorList>
            <person name="Bolger A."/>
            <person name="Scossa F."/>
            <person name="Bolger M.E."/>
            <person name="Lanz C."/>
            <person name="Maumus F."/>
            <person name="Tohge T."/>
            <person name="Quesneville H."/>
            <person name="Alseekh S."/>
            <person name="Sorensen I."/>
            <person name="Lichtenstein G."/>
            <person name="Fich E.A."/>
            <person name="Conte M."/>
            <person name="Keller H."/>
            <person name="Schneeberger K."/>
            <person name="Schwacke R."/>
            <person name="Ofner I."/>
            <person name="Vrebalov J."/>
            <person name="Xu Y."/>
            <person name="Osorio S."/>
            <person name="Aflitos S.A."/>
            <person name="Schijlen E."/>
            <person name="Jimenez-Gomez J.M."/>
            <person name="Ryngajllo M."/>
            <person name="Kimura S."/>
            <person name="Kumar R."/>
            <person name="Koenig D."/>
            <person name="Headland L.R."/>
            <person name="Maloof J.N."/>
            <person name="Sinha N."/>
            <person name="van Ham R.C."/>
            <person name="Lankhorst R.K."/>
            <person name="Mao L."/>
            <person name="Vogel A."/>
            <person name="Arsova B."/>
            <person name="Panstruga R."/>
            <person name="Fei Z."/>
            <person name="Rose J.K."/>
            <person name="Zamir D."/>
            <person name="Carrari F."/>
            <person name="Giovannoni J.J."/>
            <person name="Weigel D."/>
            <person name="Usadel B."/>
            <person name="Fernie A.R."/>
        </authorList>
    </citation>
    <scope>NUCLEOTIDE SEQUENCE [LARGE SCALE GENOMIC DNA]</scope>
    <source>
        <strain evidence="2">cv. LA0716</strain>
    </source>
</reference>
<dbReference type="GeneID" id="107013221"/>
<organism evidence="2 3">
    <name type="scientific">Solanum pennellii</name>
    <name type="common">Tomato</name>
    <name type="synonym">Lycopersicon pennellii</name>
    <dbReference type="NCBI Taxonomy" id="28526"/>
    <lineage>
        <taxon>Eukaryota</taxon>
        <taxon>Viridiplantae</taxon>
        <taxon>Streptophyta</taxon>
        <taxon>Embryophyta</taxon>
        <taxon>Tracheophyta</taxon>
        <taxon>Spermatophyta</taxon>
        <taxon>Magnoliopsida</taxon>
        <taxon>eudicotyledons</taxon>
        <taxon>Gunneridae</taxon>
        <taxon>Pentapetalae</taxon>
        <taxon>asterids</taxon>
        <taxon>lamiids</taxon>
        <taxon>Solanales</taxon>
        <taxon>Solanaceae</taxon>
        <taxon>Solanoideae</taxon>
        <taxon>Solaneae</taxon>
        <taxon>Solanum</taxon>
        <taxon>Solanum subgen. Lycopersicon</taxon>
    </lineage>
</organism>
<reference evidence="3" key="2">
    <citation type="submission" date="2025-08" db="UniProtKB">
        <authorList>
            <consortium name="RefSeq"/>
        </authorList>
    </citation>
    <scope>IDENTIFICATION</scope>
</reference>
<evidence type="ECO:0000313" key="2">
    <source>
        <dbReference type="Proteomes" id="UP000694930"/>
    </source>
</evidence>
<dbReference type="PANTHER" id="PTHR47723:SF7">
    <property type="entry name" value="RNASE H FAMILY PROTEIN"/>
    <property type="match status" value="1"/>
</dbReference>
<proteinExistence type="predicted"/>
<dbReference type="SUPFAM" id="SSF53098">
    <property type="entry name" value="Ribonuclease H-like"/>
    <property type="match status" value="1"/>
</dbReference>
<dbReference type="PANTHER" id="PTHR47723">
    <property type="entry name" value="OS05G0353850 PROTEIN"/>
    <property type="match status" value="1"/>
</dbReference>